<keyword evidence="4" id="KW-1185">Reference proteome</keyword>
<dbReference type="Ensembl" id="ENSCSRT00000015696.1">
    <property type="protein sequence ID" value="ENSCSRP00000015055.1"/>
    <property type="gene ID" value="ENSCSRG00000011478.1"/>
</dbReference>
<dbReference type="Proteomes" id="UP000694403">
    <property type="component" value="Unplaced"/>
</dbReference>
<dbReference type="Pfam" id="PF00095">
    <property type="entry name" value="WAP"/>
    <property type="match status" value="1"/>
</dbReference>
<reference evidence="3" key="2">
    <citation type="submission" date="2025-09" db="UniProtKB">
        <authorList>
            <consortium name="Ensembl"/>
        </authorList>
    </citation>
    <scope>IDENTIFICATION</scope>
</reference>
<keyword evidence="1" id="KW-0732">Signal</keyword>
<evidence type="ECO:0000256" key="1">
    <source>
        <dbReference type="SAM" id="SignalP"/>
    </source>
</evidence>
<feature type="chain" id="PRO_5034709899" description="WAP domain-containing protein" evidence="1">
    <location>
        <begin position="22"/>
        <end position="84"/>
    </location>
</feature>
<organism evidence="3 4">
    <name type="scientific">Chelydra serpentina</name>
    <name type="common">Snapping turtle</name>
    <name type="synonym">Testudo serpentina</name>
    <dbReference type="NCBI Taxonomy" id="8475"/>
    <lineage>
        <taxon>Eukaryota</taxon>
        <taxon>Metazoa</taxon>
        <taxon>Chordata</taxon>
        <taxon>Craniata</taxon>
        <taxon>Vertebrata</taxon>
        <taxon>Euteleostomi</taxon>
        <taxon>Archelosauria</taxon>
        <taxon>Testudinata</taxon>
        <taxon>Testudines</taxon>
        <taxon>Cryptodira</taxon>
        <taxon>Durocryptodira</taxon>
        <taxon>Americhelydia</taxon>
        <taxon>Chelydroidea</taxon>
        <taxon>Chelydridae</taxon>
        <taxon>Chelydra</taxon>
    </lineage>
</organism>
<protein>
    <recommendedName>
        <fullName evidence="2">WAP domain-containing protein</fullName>
    </recommendedName>
</protein>
<feature type="signal peptide" evidence="1">
    <location>
        <begin position="1"/>
        <end position="21"/>
    </location>
</feature>
<dbReference type="SUPFAM" id="SSF57256">
    <property type="entry name" value="Elafin-like"/>
    <property type="match status" value="1"/>
</dbReference>
<dbReference type="InterPro" id="IPR036645">
    <property type="entry name" value="Elafin-like_sf"/>
</dbReference>
<name>A0A8C3SKA8_CHESE</name>
<evidence type="ECO:0000313" key="4">
    <source>
        <dbReference type="Proteomes" id="UP000694403"/>
    </source>
</evidence>
<dbReference type="Gene3D" id="4.10.75.10">
    <property type="entry name" value="Elafin-like"/>
    <property type="match status" value="1"/>
</dbReference>
<proteinExistence type="predicted"/>
<reference evidence="3" key="1">
    <citation type="submission" date="2025-08" db="UniProtKB">
        <authorList>
            <consortium name="Ensembl"/>
        </authorList>
    </citation>
    <scope>IDENTIFICATION</scope>
</reference>
<dbReference type="AlphaFoldDB" id="A0A8C3SKA8"/>
<evidence type="ECO:0000313" key="3">
    <source>
        <dbReference type="Ensembl" id="ENSCSRP00000015055.1"/>
    </source>
</evidence>
<dbReference type="GO" id="GO:0005576">
    <property type="term" value="C:extracellular region"/>
    <property type="evidence" value="ECO:0007669"/>
    <property type="project" value="InterPro"/>
</dbReference>
<feature type="domain" description="WAP" evidence="2">
    <location>
        <begin position="20"/>
        <end position="57"/>
    </location>
</feature>
<accession>A0A8C3SKA8</accession>
<dbReference type="InterPro" id="IPR008197">
    <property type="entry name" value="WAP_dom"/>
</dbReference>
<sequence length="84" mass="9023">MGPQAIALVFIVWLFSVTVKAGTCPLDYVKCYGKGTHQCAMDYDCKEQDKCCYQCSCRAPSRGWVKCPSRLGAVAGWPGAAAGP</sequence>
<dbReference type="GO" id="GO:0030414">
    <property type="term" value="F:peptidase inhibitor activity"/>
    <property type="evidence" value="ECO:0007669"/>
    <property type="project" value="InterPro"/>
</dbReference>
<evidence type="ECO:0000259" key="2">
    <source>
        <dbReference type="Pfam" id="PF00095"/>
    </source>
</evidence>